<evidence type="ECO:0000313" key="2">
    <source>
        <dbReference type="EMBL" id="OBZ71000.1"/>
    </source>
</evidence>
<protein>
    <submittedName>
        <fullName evidence="2">Uncharacterized protein</fullName>
    </submittedName>
</protein>
<evidence type="ECO:0000256" key="1">
    <source>
        <dbReference type="SAM" id="MobiDB-lite"/>
    </source>
</evidence>
<comment type="caution">
    <text evidence="2">The sequence shown here is derived from an EMBL/GenBank/DDBJ whole genome shotgun (WGS) entry which is preliminary data.</text>
</comment>
<organism evidence="2 3">
    <name type="scientific">Grifola frondosa</name>
    <name type="common">Maitake</name>
    <name type="synonym">Polyporus frondosus</name>
    <dbReference type="NCBI Taxonomy" id="5627"/>
    <lineage>
        <taxon>Eukaryota</taxon>
        <taxon>Fungi</taxon>
        <taxon>Dikarya</taxon>
        <taxon>Basidiomycota</taxon>
        <taxon>Agaricomycotina</taxon>
        <taxon>Agaricomycetes</taxon>
        <taxon>Polyporales</taxon>
        <taxon>Grifolaceae</taxon>
        <taxon>Grifola</taxon>
    </lineage>
</organism>
<name>A0A1C7M238_GRIFR</name>
<reference evidence="2 3" key="1">
    <citation type="submission" date="2016-03" db="EMBL/GenBank/DDBJ databases">
        <title>Whole genome sequencing of Grifola frondosa 9006-11.</title>
        <authorList>
            <person name="Min B."/>
            <person name="Park H."/>
            <person name="Kim J.-G."/>
            <person name="Cho H."/>
            <person name="Oh Y.-L."/>
            <person name="Kong W.-S."/>
            <person name="Choi I.-G."/>
        </authorList>
    </citation>
    <scope>NUCLEOTIDE SEQUENCE [LARGE SCALE GENOMIC DNA]</scope>
    <source>
        <strain evidence="2 3">9006-11</strain>
    </source>
</reference>
<feature type="compositionally biased region" description="Polar residues" evidence="1">
    <location>
        <begin position="90"/>
        <end position="99"/>
    </location>
</feature>
<accession>A0A1C7M238</accession>
<sequence>MILVTEETSQPVAPTPVLTYSNKARTVRFAIDENVRTVPLVEYNSSVDDEDAHGELDEDPMVANKDDNAAKRKAIESPPRSWERKRPREASTSPESDSNGDGPMDETTEGNVACVRSNSPMDLDSEGENVVLEIKDCMPASHMEIDVESNTAFVMPPTNPNHPSIDKFLSQDPTCLNAHLADIIEMQQIISDMFIDKTEHQHDLEDAGQSSQMDTVSAVEPSIDEHRGGSDVSHLGNTGSDNSIRVSYPSGAISTALSDTIFDAQRGIQMVEIVPES</sequence>
<gene>
    <name evidence="2" type="ORF">A0H81_09491</name>
</gene>
<dbReference type="EMBL" id="LUGG01000013">
    <property type="protein sequence ID" value="OBZ71000.1"/>
    <property type="molecule type" value="Genomic_DNA"/>
</dbReference>
<feature type="region of interest" description="Disordered" evidence="1">
    <location>
        <begin position="46"/>
        <end position="110"/>
    </location>
</feature>
<feature type="compositionally biased region" description="Acidic residues" evidence="1">
    <location>
        <begin position="47"/>
        <end position="60"/>
    </location>
</feature>
<feature type="compositionally biased region" description="Basic and acidic residues" evidence="1">
    <location>
        <begin position="64"/>
        <end position="89"/>
    </location>
</feature>
<evidence type="ECO:0000313" key="3">
    <source>
        <dbReference type="Proteomes" id="UP000092993"/>
    </source>
</evidence>
<dbReference type="AlphaFoldDB" id="A0A1C7M238"/>
<keyword evidence="3" id="KW-1185">Reference proteome</keyword>
<proteinExistence type="predicted"/>
<dbReference type="Proteomes" id="UP000092993">
    <property type="component" value="Unassembled WGS sequence"/>
</dbReference>